<dbReference type="EMBL" id="JARKIF010000012">
    <property type="protein sequence ID" value="KAJ7625629.1"/>
    <property type="molecule type" value="Genomic_DNA"/>
</dbReference>
<comment type="caution">
    <text evidence="2">The sequence shown here is derived from an EMBL/GenBank/DDBJ whole genome shotgun (WGS) entry which is preliminary data.</text>
</comment>
<dbReference type="AlphaFoldDB" id="A0AAD7BN98"/>
<protein>
    <submittedName>
        <fullName evidence="2">Uncharacterized protein</fullName>
    </submittedName>
</protein>
<keyword evidence="1" id="KW-0472">Membrane</keyword>
<evidence type="ECO:0000313" key="2">
    <source>
        <dbReference type="EMBL" id="KAJ7625629.1"/>
    </source>
</evidence>
<gene>
    <name evidence="2" type="ORF">FB45DRAFT_921883</name>
</gene>
<feature type="transmembrane region" description="Helical" evidence="1">
    <location>
        <begin position="118"/>
        <end position="139"/>
    </location>
</feature>
<keyword evidence="3" id="KW-1185">Reference proteome</keyword>
<feature type="transmembrane region" description="Helical" evidence="1">
    <location>
        <begin position="83"/>
        <end position="106"/>
    </location>
</feature>
<reference evidence="2" key="1">
    <citation type="submission" date="2023-03" db="EMBL/GenBank/DDBJ databases">
        <title>Massive genome expansion in bonnet fungi (Mycena s.s.) driven by repeated elements and novel gene families across ecological guilds.</title>
        <authorList>
            <consortium name="Lawrence Berkeley National Laboratory"/>
            <person name="Harder C.B."/>
            <person name="Miyauchi S."/>
            <person name="Viragh M."/>
            <person name="Kuo A."/>
            <person name="Thoen E."/>
            <person name="Andreopoulos B."/>
            <person name="Lu D."/>
            <person name="Skrede I."/>
            <person name="Drula E."/>
            <person name="Henrissat B."/>
            <person name="Morin E."/>
            <person name="Kohler A."/>
            <person name="Barry K."/>
            <person name="LaButti K."/>
            <person name="Morin E."/>
            <person name="Salamov A."/>
            <person name="Lipzen A."/>
            <person name="Mereny Z."/>
            <person name="Hegedus B."/>
            <person name="Baldrian P."/>
            <person name="Stursova M."/>
            <person name="Weitz H."/>
            <person name="Taylor A."/>
            <person name="Grigoriev I.V."/>
            <person name="Nagy L.G."/>
            <person name="Martin F."/>
            <person name="Kauserud H."/>
        </authorList>
    </citation>
    <scope>NUCLEOTIDE SEQUENCE</scope>
    <source>
        <strain evidence="2">9284</strain>
    </source>
</reference>
<evidence type="ECO:0000256" key="1">
    <source>
        <dbReference type="SAM" id="Phobius"/>
    </source>
</evidence>
<keyword evidence="1" id="KW-1133">Transmembrane helix</keyword>
<name>A0AAD7BN98_9AGAR</name>
<organism evidence="2 3">
    <name type="scientific">Roridomyces roridus</name>
    <dbReference type="NCBI Taxonomy" id="1738132"/>
    <lineage>
        <taxon>Eukaryota</taxon>
        <taxon>Fungi</taxon>
        <taxon>Dikarya</taxon>
        <taxon>Basidiomycota</taxon>
        <taxon>Agaricomycotina</taxon>
        <taxon>Agaricomycetes</taxon>
        <taxon>Agaricomycetidae</taxon>
        <taxon>Agaricales</taxon>
        <taxon>Marasmiineae</taxon>
        <taxon>Mycenaceae</taxon>
        <taxon>Roridomyces</taxon>
    </lineage>
</organism>
<evidence type="ECO:0000313" key="3">
    <source>
        <dbReference type="Proteomes" id="UP001221142"/>
    </source>
</evidence>
<feature type="transmembrane region" description="Helical" evidence="1">
    <location>
        <begin position="159"/>
        <end position="180"/>
    </location>
</feature>
<accession>A0AAD7BN98</accession>
<keyword evidence="1" id="KW-0812">Transmembrane</keyword>
<feature type="transmembrane region" description="Helical" evidence="1">
    <location>
        <begin position="52"/>
        <end position="71"/>
    </location>
</feature>
<sequence length="215" mass="23837">MAEDSVTQPLLATTNEQHPADPASAQHFCARCSAELWTKEDHVKKHIHKAKLALFIVAISLCVLIFILSVVKMSVSWYPEGHSIPLIFVSIWTDVTITLLALLLYAGRRRPDWKLSRTIVQVRILCALACVWIVFMIGISPVNHHACDWGYTNSCGFLTTINVFIGLLFVTLFFAAYVIYRKAVATHGTAPVTVTVPTAAWRVSTITDGEGTIQI</sequence>
<proteinExistence type="predicted"/>
<dbReference type="Proteomes" id="UP001221142">
    <property type="component" value="Unassembled WGS sequence"/>
</dbReference>